<dbReference type="Pfam" id="PF00239">
    <property type="entry name" value="Resolvase"/>
    <property type="match status" value="1"/>
</dbReference>
<dbReference type="RefSeq" id="WP_110844116.1">
    <property type="nucleotide sequence ID" value="NZ_QJVJ01000026.1"/>
</dbReference>
<accession>A0A2V5KNN1</accession>
<dbReference type="GO" id="GO:0003677">
    <property type="term" value="F:DNA binding"/>
    <property type="evidence" value="ECO:0007669"/>
    <property type="project" value="UniProtKB-KW"/>
</dbReference>
<dbReference type="PANTHER" id="PTHR30461:SF2">
    <property type="entry name" value="SERINE RECOMBINASE PINE-RELATED"/>
    <property type="match status" value="1"/>
</dbReference>
<keyword evidence="4" id="KW-0233">DNA recombination</keyword>
<protein>
    <submittedName>
        <fullName evidence="7">Resolvase</fullName>
    </submittedName>
</protein>
<dbReference type="Pfam" id="PF02796">
    <property type="entry name" value="HTH_7"/>
    <property type="match status" value="1"/>
</dbReference>
<dbReference type="InterPro" id="IPR006119">
    <property type="entry name" value="Resolv_N"/>
</dbReference>
<feature type="active site" description="O-(5'-phospho-DNA)-serine intermediate" evidence="5">
    <location>
        <position position="11"/>
    </location>
</feature>
<keyword evidence="2" id="KW-0229">DNA integration</keyword>
<dbReference type="SMART" id="SM00857">
    <property type="entry name" value="Resolvase"/>
    <property type="match status" value="1"/>
</dbReference>
<evidence type="ECO:0000256" key="3">
    <source>
        <dbReference type="ARBA" id="ARBA00023125"/>
    </source>
</evidence>
<dbReference type="EMBL" id="QJVJ01000026">
    <property type="protein sequence ID" value="PYI49986.1"/>
    <property type="molecule type" value="Genomic_DNA"/>
</dbReference>
<comment type="caution">
    <text evidence="7">The sequence shown here is derived from an EMBL/GenBank/DDBJ whole genome shotgun (WGS) entry which is preliminary data.</text>
</comment>
<evidence type="ECO:0000256" key="1">
    <source>
        <dbReference type="ARBA" id="ARBA00009913"/>
    </source>
</evidence>
<evidence type="ECO:0000313" key="8">
    <source>
        <dbReference type="Proteomes" id="UP000247476"/>
    </source>
</evidence>
<dbReference type="Gene3D" id="3.40.50.1390">
    <property type="entry name" value="Resolvase, N-terminal catalytic domain"/>
    <property type="match status" value="1"/>
</dbReference>
<evidence type="ECO:0000313" key="7">
    <source>
        <dbReference type="EMBL" id="PYI49986.1"/>
    </source>
</evidence>
<feature type="domain" description="Resolvase/invertase-type recombinase catalytic" evidence="6">
    <location>
        <begin position="3"/>
        <end position="138"/>
    </location>
</feature>
<dbReference type="InterPro" id="IPR006120">
    <property type="entry name" value="Resolvase_HTH_dom"/>
</dbReference>
<evidence type="ECO:0000259" key="6">
    <source>
        <dbReference type="PROSITE" id="PS51736"/>
    </source>
</evidence>
<name>A0A2V5KNN1_9BACL</name>
<dbReference type="OrthoDB" id="9797501at2"/>
<dbReference type="Proteomes" id="UP000247476">
    <property type="component" value="Unassembled WGS sequence"/>
</dbReference>
<dbReference type="FunFam" id="3.40.50.1390:FF:000001">
    <property type="entry name" value="DNA recombinase"/>
    <property type="match status" value="1"/>
</dbReference>
<keyword evidence="3" id="KW-0238">DNA-binding</keyword>
<dbReference type="PROSITE" id="PS00398">
    <property type="entry name" value="RECOMBINASES_2"/>
    <property type="match status" value="1"/>
</dbReference>
<proteinExistence type="inferred from homology"/>
<dbReference type="CDD" id="cd03768">
    <property type="entry name" value="SR_ResInv"/>
    <property type="match status" value="1"/>
</dbReference>
<dbReference type="InterPro" id="IPR006118">
    <property type="entry name" value="Recombinase_CS"/>
</dbReference>
<keyword evidence="8" id="KW-1185">Reference proteome</keyword>
<dbReference type="Gene3D" id="1.10.10.60">
    <property type="entry name" value="Homeodomain-like"/>
    <property type="match status" value="1"/>
</dbReference>
<dbReference type="PANTHER" id="PTHR30461">
    <property type="entry name" value="DNA-INVERTASE FROM LAMBDOID PROPHAGE"/>
    <property type="match status" value="1"/>
</dbReference>
<reference evidence="7 8" key="1">
    <citation type="submission" date="2018-05" db="EMBL/GenBank/DDBJ databases">
        <title>Paenibacillus flagellatus sp. nov., isolated from selenium mineral soil.</title>
        <authorList>
            <person name="Dai X."/>
        </authorList>
    </citation>
    <scope>NUCLEOTIDE SEQUENCE [LARGE SCALE GENOMIC DNA]</scope>
    <source>
        <strain evidence="7 8">DXL2</strain>
    </source>
</reference>
<dbReference type="GO" id="GO:0000150">
    <property type="term" value="F:DNA strand exchange activity"/>
    <property type="evidence" value="ECO:0007669"/>
    <property type="project" value="InterPro"/>
</dbReference>
<evidence type="ECO:0000256" key="5">
    <source>
        <dbReference type="PIRSR" id="PIRSR606118-50"/>
    </source>
</evidence>
<dbReference type="InterPro" id="IPR036162">
    <property type="entry name" value="Resolvase-like_N_sf"/>
</dbReference>
<evidence type="ECO:0000256" key="2">
    <source>
        <dbReference type="ARBA" id="ARBA00022908"/>
    </source>
</evidence>
<dbReference type="PROSITE" id="PS51736">
    <property type="entry name" value="RECOMBINASES_3"/>
    <property type="match status" value="1"/>
</dbReference>
<evidence type="ECO:0000256" key="4">
    <source>
        <dbReference type="ARBA" id="ARBA00023172"/>
    </source>
</evidence>
<sequence length="190" mass="21892">MSRTLGYARTSKRSQDWSLQIDALIKAGVEERDIFKEKITGSRKDRPELDKLLTYAHPGDTIVIWKLDRIGRSMRHLMELSDYFRENNINFVSLKENIDTSTATGKLMFTIMAALAEFEREMIIERTYAGLEAARARGRVGGRKPKDTESIELALKLYHSKEYPIHVITKMTGVSKTTIYRYLNRGDDKV</sequence>
<comment type="similarity">
    <text evidence="1">Belongs to the site-specific recombinase resolvase family.</text>
</comment>
<organism evidence="7 8">
    <name type="scientific">Paenibacillus flagellatus</name>
    <dbReference type="NCBI Taxonomy" id="2211139"/>
    <lineage>
        <taxon>Bacteria</taxon>
        <taxon>Bacillati</taxon>
        <taxon>Bacillota</taxon>
        <taxon>Bacilli</taxon>
        <taxon>Bacillales</taxon>
        <taxon>Paenibacillaceae</taxon>
        <taxon>Paenibacillus</taxon>
    </lineage>
</organism>
<dbReference type="SUPFAM" id="SSF53041">
    <property type="entry name" value="Resolvase-like"/>
    <property type="match status" value="1"/>
</dbReference>
<dbReference type="AlphaFoldDB" id="A0A2V5KNN1"/>
<dbReference type="GO" id="GO:0015074">
    <property type="term" value="P:DNA integration"/>
    <property type="evidence" value="ECO:0007669"/>
    <property type="project" value="UniProtKB-KW"/>
</dbReference>
<gene>
    <name evidence="7" type="ORF">DLM86_31245</name>
</gene>
<dbReference type="InterPro" id="IPR050639">
    <property type="entry name" value="SSR_resolvase"/>
</dbReference>